<dbReference type="GO" id="GO:0034354">
    <property type="term" value="P:'de novo' NAD+ biosynthetic process from L-tryptophan"/>
    <property type="evidence" value="ECO:0007669"/>
    <property type="project" value="TreeGrafter"/>
</dbReference>
<evidence type="ECO:0000256" key="2">
    <source>
        <dbReference type="ARBA" id="ARBA00022723"/>
    </source>
</evidence>
<comment type="caution">
    <text evidence="5">The sequence shown here is derived from an EMBL/GenBank/DDBJ whole genome shotgun (WGS) entry which is preliminary data.</text>
</comment>
<dbReference type="PANTHER" id="PTHR28657">
    <property type="entry name" value="INDOLEAMINE 2,3-DIOXYGENASE"/>
    <property type="match status" value="1"/>
</dbReference>
<dbReference type="GeneID" id="80895721"/>
<organism evidence="5 6">
    <name type="scientific">Akanthomyces muscarius</name>
    <name type="common">Entomopathogenic fungus</name>
    <name type="synonym">Lecanicillium muscarium</name>
    <dbReference type="NCBI Taxonomy" id="2231603"/>
    <lineage>
        <taxon>Eukaryota</taxon>
        <taxon>Fungi</taxon>
        <taxon>Dikarya</taxon>
        <taxon>Ascomycota</taxon>
        <taxon>Pezizomycotina</taxon>
        <taxon>Sordariomycetes</taxon>
        <taxon>Hypocreomycetidae</taxon>
        <taxon>Hypocreales</taxon>
        <taxon>Cordycipitaceae</taxon>
        <taxon>Akanthomyces</taxon>
    </lineage>
</organism>
<accession>A0A9W8UM28</accession>
<dbReference type="GO" id="GO:0005737">
    <property type="term" value="C:cytoplasm"/>
    <property type="evidence" value="ECO:0007669"/>
    <property type="project" value="TreeGrafter"/>
</dbReference>
<evidence type="ECO:0008006" key="7">
    <source>
        <dbReference type="Google" id="ProtNLM"/>
    </source>
</evidence>
<name>A0A9W8UM28_AKAMU</name>
<feature type="binding site" description="proximal binding residue" evidence="4">
    <location>
        <position position="368"/>
    </location>
    <ligand>
        <name>heme b</name>
        <dbReference type="ChEBI" id="CHEBI:60344"/>
    </ligand>
    <ligandPart>
        <name>Fe</name>
        <dbReference type="ChEBI" id="CHEBI:18248"/>
    </ligandPart>
</feature>
<dbReference type="GO" id="GO:0046872">
    <property type="term" value="F:metal ion binding"/>
    <property type="evidence" value="ECO:0007669"/>
    <property type="project" value="UniProtKB-KW"/>
</dbReference>
<proteinExistence type="inferred from homology"/>
<dbReference type="InterPro" id="IPR037217">
    <property type="entry name" value="Trp/Indoleamine_2_3_dOase-like"/>
</dbReference>
<evidence type="ECO:0000256" key="1">
    <source>
        <dbReference type="ARBA" id="ARBA00007119"/>
    </source>
</evidence>
<keyword evidence="3 4" id="KW-0408">Iron</keyword>
<dbReference type="Pfam" id="PF01231">
    <property type="entry name" value="IDO"/>
    <property type="match status" value="1"/>
</dbReference>
<dbReference type="Gene3D" id="1.20.58.480">
    <property type="match status" value="1"/>
</dbReference>
<dbReference type="AlphaFoldDB" id="A0A9W8UM28"/>
<comment type="similarity">
    <text evidence="1">Belongs to the indoleamine 2,3-dioxygenase family.</text>
</comment>
<keyword evidence="2 4" id="KW-0479">Metal-binding</keyword>
<sequence>MEPIDANAAARFLAKHADSVSQNGFLPGHLPLRKLPDLRYSAWESIAANLPTLISTGRIRNAIAESAIESTQGLRGEDEWRRAYVLLTYMSHAYIWGGDQPVEILPPQLSIPLLRVSSHLALPPVLTCAAANLWNFTSRNACCFSSLSSLAPLVSFTVSPTESWFLMVGVAVESLGGTIIQTILAAVRAAIARDFSAVAAALLQLAGHCEEITAILTRLPEQCDPATFYHEVRPFYAGTKNMTSAGLPRGVLYDTGNGKGEWKQLRGGSNGQSSLFPLIDLALGTQHTASTATDKCRRRGDPGSSEDDYHVDILSYMPREHRCFLADFAQIWNVHDVINAIEDPDTSEALRAAHLQATTAVVRFRSKHMQIVTRYIILPSKRSAPPAGAEQDRRRRNLATWRTTSAEHTLIGTSGTQLMPFFKNARQQTMTAAIASYGEMVMGLPM</sequence>
<keyword evidence="6" id="KW-1185">Reference proteome</keyword>
<evidence type="ECO:0000313" key="5">
    <source>
        <dbReference type="EMBL" id="KAJ4158015.1"/>
    </source>
</evidence>
<keyword evidence="4" id="KW-0349">Heme</keyword>
<dbReference type="PANTHER" id="PTHR28657:SF10">
    <property type="entry name" value="INDOLEAMINE 2,3-DIOXYGENASE"/>
    <property type="match status" value="1"/>
</dbReference>
<dbReference type="RefSeq" id="XP_056056382.1">
    <property type="nucleotide sequence ID" value="XM_056201752.1"/>
</dbReference>
<reference evidence="5" key="1">
    <citation type="journal article" date="2023" name="Access Microbiol">
        <title>De-novo genome assembly for Akanthomyces muscarius, a biocontrol agent of insect agricultural pests.</title>
        <authorList>
            <person name="Erdos Z."/>
            <person name="Studholme D.J."/>
            <person name="Raymond B."/>
            <person name="Sharma M."/>
        </authorList>
    </citation>
    <scope>NUCLEOTIDE SEQUENCE</scope>
    <source>
        <strain evidence="5">Ve6</strain>
    </source>
</reference>
<evidence type="ECO:0000313" key="6">
    <source>
        <dbReference type="Proteomes" id="UP001144673"/>
    </source>
</evidence>
<evidence type="ECO:0000256" key="4">
    <source>
        <dbReference type="PIRSR" id="PIRSR600898-1"/>
    </source>
</evidence>
<dbReference type="KEGG" id="amus:LMH87_008562"/>
<dbReference type="GO" id="GO:0019441">
    <property type="term" value="P:L-tryptophan catabolic process to kynurenine"/>
    <property type="evidence" value="ECO:0007669"/>
    <property type="project" value="InterPro"/>
</dbReference>
<gene>
    <name evidence="5" type="ORF">LMH87_008562</name>
</gene>
<dbReference type="InterPro" id="IPR000898">
    <property type="entry name" value="Indolamine_dOase"/>
</dbReference>
<protein>
    <recommendedName>
        <fullName evidence="7">Indoleamine 2,3-dioxygenase</fullName>
    </recommendedName>
</protein>
<dbReference type="Proteomes" id="UP001144673">
    <property type="component" value="Unassembled WGS sequence"/>
</dbReference>
<dbReference type="SUPFAM" id="SSF140959">
    <property type="entry name" value="Indolic compounds 2,3-dioxygenase-like"/>
    <property type="match status" value="1"/>
</dbReference>
<dbReference type="GO" id="GO:0033754">
    <property type="term" value="F:indoleamine 2,3-dioxygenase activity"/>
    <property type="evidence" value="ECO:0007669"/>
    <property type="project" value="TreeGrafter"/>
</dbReference>
<dbReference type="GO" id="GO:0020037">
    <property type="term" value="F:heme binding"/>
    <property type="evidence" value="ECO:0007669"/>
    <property type="project" value="InterPro"/>
</dbReference>
<evidence type="ECO:0000256" key="3">
    <source>
        <dbReference type="ARBA" id="ARBA00023004"/>
    </source>
</evidence>
<dbReference type="EMBL" id="JAJHUN010000006">
    <property type="protein sequence ID" value="KAJ4158015.1"/>
    <property type="molecule type" value="Genomic_DNA"/>
</dbReference>